<keyword evidence="4" id="KW-0696">RNA-directed RNA polymerase</keyword>
<protein>
    <recommendedName>
        <fullName evidence="3">RNA-directed RNA polymerase</fullName>
        <ecNumber evidence="3">2.7.7.48</ecNumber>
    </recommendedName>
    <alternativeName>
        <fullName evidence="19">Replicase</fullName>
    </alternativeName>
    <alternativeName>
        <fullName evidence="18">Transcriptase</fullName>
    </alternativeName>
</protein>
<evidence type="ECO:0000256" key="3">
    <source>
        <dbReference type="ARBA" id="ARBA00012494"/>
    </source>
</evidence>
<evidence type="ECO:0000256" key="6">
    <source>
        <dbReference type="ARBA" id="ARBA00022679"/>
    </source>
</evidence>
<dbReference type="EMBL" id="BK014300">
    <property type="protein sequence ID" value="DAF42302.1"/>
    <property type="molecule type" value="Viral_cRNA"/>
</dbReference>
<evidence type="ECO:0000256" key="12">
    <source>
        <dbReference type="ARBA" id="ARBA00022953"/>
    </source>
</evidence>
<evidence type="ECO:0000313" key="25">
    <source>
        <dbReference type="Proteomes" id="UP001161647"/>
    </source>
</evidence>
<evidence type="ECO:0000256" key="15">
    <source>
        <dbReference type="ARBA" id="ARBA00023268"/>
    </source>
</evidence>
<proteinExistence type="predicted"/>
<dbReference type="EC" id="2.7.7.48" evidence="3"/>
<keyword evidence="8" id="KW-0548">Nucleotidyltransferase</keyword>
<keyword evidence="7" id="KW-0949">S-adenosyl-L-methionine</keyword>
<evidence type="ECO:0000256" key="20">
    <source>
        <dbReference type="ARBA" id="ARBA00047332"/>
    </source>
</evidence>
<dbReference type="Proteomes" id="UP001161647">
    <property type="component" value="Segment"/>
</dbReference>
<dbReference type="GO" id="GO:0030430">
    <property type="term" value="C:host cell cytoplasm"/>
    <property type="evidence" value="ECO:0007669"/>
    <property type="project" value="UniProtKB-SubCell"/>
</dbReference>
<evidence type="ECO:0000256" key="9">
    <source>
        <dbReference type="ARBA" id="ARBA00022741"/>
    </source>
</evidence>
<evidence type="ECO:0000256" key="4">
    <source>
        <dbReference type="ARBA" id="ARBA00022484"/>
    </source>
</evidence>
<evidence type="ECO:0000256" key="10">
    <source>
        <dbReference type="ARBA" id="ARBA00022840"/>
    </source>
</evidence>
<dbReference type="Pfam" id="PF14318">
    <property type="entry name" value="Mononeg_mRNAcap"/>
    <property type="match status" value="1"/>
</dbReference>
<comment type="catalytic activity">
    <reaction evidence="22">
        <text>GTP + H2O = GDP + phosphate + H(+)</text>
        <dbReference type="Rhea" id="RHEA:19669"/>
        <dbReference type="ChEBI" id="CHEBI:15377"/>
        <dbReference type="ChEBI" id="CHEBI:15378"/>
        <dbReference type="ChEBI" id="CHEBI:37565"/>
        <dbReference type="ChEBI" id="CHEBI:43474"/>
        <dbReference type="ChEBI" id="CHEBI:58189"/>
    </reaction>
</comment>
<keyword evidence="11" id="KW-0946">Virion</keyword>
<keyword evidence="10" id="KW-0067">ATP-binding</keyword>
<evidence type="ECO:0000256" key="5">
    <source>
        <dbReference type="ARBA" id="ARBA00022664"/>
    </source>
</evidence>
<feature type="domain" description="RdRp catalytic" evidence="23">
    <location>
        <begin position="635"/>
        <end position="819"/>
    </location>
</feature>
<evidence type="ECO:0000256" key="21">
    <source>
        <dbReference type="ARBA" id="ARBA00047370"/>
    </source>
</evidence>
<comment type="catalytic activity">
    <reaction evidence="21">
        <text>a 5'-end (5'-triphosphoguanosine)-adenylyl-adenylyl-cytidylyl-adenosine in mRNA + 2 S-adenosyl-L-methionine = a 5'-end (N(7)-methyl 5'-triphosphoguanosine)-(2'-O-methyladenylyl)-adenylyl-cytidylyl-adenosine in mRNA + 2 S-adenosyl-L-homocysteine + H(+)</text>
        <dbReference type="Rhea" id="RHEA:65376"/>
        <dbReference type="Rhea" id="RHEA-COMP:16797"/>
        <dbReference type="Rhea" id="RHEA-COMP:16798"/>
        <dbReference type="ChEBI" id="CHEBI:15378"/>
        <dbReference type="ChEBI" id="CHEBI:57856"/>
        <dbReference type="ChEBI" id="CHEBI:59789"/>
        <dbReference type="ChEBI" id="CHEBI:156483"/>
        <dbReference type="ChEBI" id="CHEBI:156484"/>
        <dbReference type="EC" id="2.1.1.375"/>
    </reaction>
</comment>
<dbReference type="RefSeq" id="YP_010802262.1">
    <property type="nucleotide sequence ID" value="NC_076973.1"/>
</dbReference>
<dbReference type="KEGG" id="vg:80540980"/>
<keyword evidence="13" id="KW-0506">mRNA capping</keyword>
<evidence type="ECO:0000313" key="24">
    <source>
        <dbReference type="EMBL" id="DAF42302.1"/>
    </source>
</evidence>
<reference evidence="24" key="1">
    <citation type="journal article" date="2021" name="J. Anim. Genet.">
        <title>Illuminating the plant rhabdovirus landscape through metatranscriptomics data.</title>
        <authorList>
            <person name="Bejerman N."/>
            <person name="Dietzgen R.G."/>
            <person name="Debat H."/>
        </authorList>
    </citation>
    <scope>NUCLEOTIDE SEQUENCE</scope>
</reference>
<evidence type="ECO:0000256" key="22">
    <source>
        <dbReference type="ARBA" id="ARBA00048548"/>
    </source>
</evidence>
<evidence type="ECO:0000256" key="18">
    <source>
        <dbReference type="ARBA" id="ARBA00030436"/>
    </source>
</evidence>
<dbReference type="GeneID" id="80540980"/>
<keyword evidence="5" id="KW-0507">mRNA processing</keyword>
<comment type="catalytic activity">
    <reaction evidence="17">
        <text>a 5'-end (5'-triphosphoguanosine)-(2'-O-methyladenylyl)-adenylyl-cytidylyl-adenosine in mRNA + S-adenosyl-L-methionine = a 5'-end (N(7)-methyl 5'-triphosphoguanosine)-(2'-O-methyladenylyl)-adenylyl-cytidylyl-adenosine in mRNA + S-adenosyl-L-homocysteine</text>
        <dbReference type="Rhea" id="RHEA:65440"/>
        <dbReference type="Rhea" id="RHEA-COMP:16798"/>
        <dbReference type="Rhea" id="RHEA-COMP:16801"/>
        <dbReference type="ChEBI" id="CHEBI:57856"/>
        <dbReference type="ChEBI" id="CHEBI:59789"/>
        <dbReference type="ChEBI" id="CHEBI:156482"/>
        <dbReference type="ChEBI" id="CHEBI:156483"/>
    </reaction>
</comment>
<dbReference type="Pfam" id="PF00946">
    <property type="entry name" value="Mononeg_RNA_pol"/>
    <property type="match status" value="1"/>
</dbReference>
<dbReference type="InterPro" id="IPR014023">
    <property type="entry name" value="Mononeg_RNA_pol_cat"/>
</dbReference>
<keyword evidence="25" id="KW-1185">Reference proteome</keyword>
<keyword evidence="14" id="KW-1035">Host cytoplasm</keyword>
<evidence type="ECO:0000256" key="14">
    <source>
        <dbReference type="ARBA" id="ARBA00023200"/>
    </source>
</evidence>
<evidence type="ECO:0000256" key="19">
    <source>
        <dbReference type="ARBA" id="ARBA00031012"/>
    </source>
</evidence>
<dbReference type="GO" id="GO:0004482">
    <property type="term" value="F:mRNA 5'-cap (guanine-N7-)-methyltransferase activity"/>
    <property type="evidence" value="ECO:0007669"/>
    <property type="project" value="InterPro"/>
</dbReference>
<evidence type="ECO:0000256" key="11">
    <source>
        <dbReference type="ARBA" id="ARBA00022844"/>
    </source>
</evidence>
<dbReference type="PROSITE" id="PS50526">
    <property type="entry name" value="RDRP_SSRNA_NEG_NONSEG"/>
    <property type="match status" value="1"/>
</dbReference>
<accession>A0A8D9PH07</accession>
<comment type="catalytic activity">
    <reaction evidence="20">
        <text>a 5'-end (5'-triphosphoguanosine)-adenylyl-adenylyl-cytidylyl-adenosine in mRNA + S-adenosyl-L-methionine = a 5'-end (5'-triphosphoguanosine)-(2'-O-methyladenylyl)-adenylyl-cytidylyl-adenosine in mRNA + S-adenosyl-L-homocysteine + H(+)</text>
        <dbReference type="Rhea" id="RHEA:65380"/>
        <dbReference type="Rhea" id="RHEA-COMP:16797"/>
        <dbReference type="Rhea" id="RHEA-COMP:16801"/>
        <dbReference type="ChEBI" id="CHEBI:15378"/>
        <dbReference type="ChEBI" id="CHEBI:57856"/>
        <dbReference type="ChEBI" id="CHEBI:59789"/>
        <dbReference type="ChEBI" id="CHEBI:156482"/>
        <dbReference type="ChEBI" id="CHEBI:156484"/>
    </reaction>
</comment>
<dbReference type="GO" id="GO:0003968">
    <property type="term" value="F:RNA-directed RNA polymerase activity"/>
    <property type="evidence" value="ECO:0007669"/>
    <property type="project" value="UniProtKB-KW"/>
</dbReference>
<keyword evidence="15" id="KW-0511">Multifunctional enzyme</keyword>
<evidence type="ECO:0000256" key="8">
    <source>
        <dbReference type="ARBA" id="ARBA00022695"/>
    </source>
</evidence>
<dbReference type="GO" id="GO:0005524">
    <property type="term" value="F:ATP binding"/>
    <property type="evidence" value="ECO:0007669"/>
    <property type="project" value="UniProtKB-KW"/>
</dbReference>
<keyword evidence="9" id="KW-0547">Nucleotide-binding</keyword>
<name>A0A8D9PH07_9RHAB</name>
<keyword evidence="6" id="KW-0808">Transferase</keyword>
<dbReference type="GO" id="GO:0044423">
    <property type="term" value="C:virion component"/>
    <property type="evidence" value="ECO:0007669"/>
    <property type="project" value="UniProtKB-KW"/>
</dbReference>
<keyword evidence="12" id="KW-0693">Viral RNA replication</keyword>
<evidence type="ECO:0000256" key="2">
    <source>
        <dbReference type="ARBA" id="ARBA00004328"/>
    </source>
</evidence>
<comment type="subcellular location">
    <subcellularLocation>
        <location evidence="1">Host cytoplasm</location>
    </subcellularLocation>
    <subcellularLocation>
        <location evidence="2">Virion</location>
    </subcellularLocation>
</comment>
<evidence type="ECO:0000259" key="23">
    <source>
        <dbReference type="PROSITE" id="PS50526"/>
    </source>
</evidence>
<evidence type="ECO:0000256" key="16">
    <source>
        <dbReference type="ARBA" id="ARBA00024494"/>
    </source>
</evidence>
<evidence type="ECO:0000256" key="7">
    <source>
        <dbReference type="ARBA" id="ARBA00022691"/>
    </source>
</evidence>
<evidence type="ECO:0000256" key="13">
    <source>
        <dbReference type="ARBA" id="ARBA00023042"/>
    </source>
</evidence>
<evidence type="ECO:0000256" key="17">
    <source>
        <dbReference type="ARBA" id="ARBA00024499"/>
    </source>
</evidence>
<evidence type="ECO:0000256" key="1">
    <source>
        <dbReference type="ARBA" id="ARBA00004192"/>
    </source>
</evidence>
<dbReference type="InterPro" id="IPR026890">
    <property type="entry name" value="Mononeg_mRNAcap"/>
</dbReference>
<comment type="catalytic activity">
    <reaction evidence="16">
        <text>a 5'-end triphospho-adenylyl-adenylyl-cytidylyl-adenosine in mRNA + GDP + H(+) = a 5'-end (5'-triphosphoguanosine)-adenylyl-adenylyl-cytidylyl-adenosine in mRNA + diphosphate</text>
        <dbReference type="Rhea" id="RHEA:65436"/>
        <dbReference type="Rhea" id="RHEA-COMP:16797"/>
        <dbReference type="Rhea" id="RHEA-COMP:16799"/>
        <dbReference type="ChEBI" id="CHEBI:15378"/>
        <dbReference type="ChEBI" id="CHEBI:33019"/>
        <dbReference type="ChEBI" id="CHEBI:58189"/>
        <dbReference type="ChEBI" id="CHEBI:156484"/>
        <dbReference type="ChEBI" id="CHEBI:156503"/>
        <dbReference type="EC" id="2.7.7.88"/>
    </reaction>
</comment>
<organism evidence="24 25">
    <name type="scientific">Plectranthus aromaticus virus 1</name>
    <dbReference type="NCBI Taxonomy" id="2793738"/>
    <lineage>
        <taxon>Viruses</taxon>
        <taxon>Riboviria</taxon>
        <taxon>Orthornavirae</taxon>
        <taxon>Negarnaviricota</taxon>
        <taxon>Haploviricotina</taxon>
        <taxon>Monjiviricetes</taxon>
        <taxon>Mononegavirales</taxon>
        <taxon>Rhabdoviridae</taxon>
        <taxon>Betarhabdovirinae</taxon>
        <taxon>Betanucleorhabdovirus</taxon>
        <taxon>Betanucleorhabdovirus plectranthi</taxon>
    </lineage>
</organism>
<reference evidence="24" key="2">
    <citation type="journal article" date="2021" name="Viruses">
        <title>Illuminating the Plant Rhabdovirus Landscape through Metatranscriptomics Data.</title>
        <authorList>
            <person name="Bejerman N."/>
            <person name="Dietzgen R.G."/>
            <person name="Debat H."/>
        </authorList>
    </citation>
    <scope>NUCLEOTIDE SEQUENCE</scope>
</reference>
<sequence>METSYWESANDWEEDPETKLLYKQHTKSYEGSGSYHCKSALRDHNSNMKLFLYKKSFLKLRQMTSADPYTEDVCLIIPDLWRCFYKRSHGLNRIEDIRAAEDHSRPSPSVDKWSSHVRSTMEDHTIVHKVLLQEKSIWKSRMEWLEDFGSRIYTPSIRDLDRLIALVCLLNASLVILNFTPVEERPSIRATLPGICDEVGDGIYTITYNEYFKITICGQAVRVAMPSFDQILQKDIFLNICDKLNERMNVILGASIIQNISSARKTGDMDECTMLTLVNRVLDWGDSLLHKERNRAYDLIAKYEAYCVSAILLYDDNDVWDCEEFQMNLLQDDRDNSPDLYPHARELCRIINGMSPVGLAEIHGLWRIWGHPIIDLEGGLQKMERTCLKRHNIDRKETITGERTFKFLFATNYYNKHRHYPLSNITPKDQADLYTEHMSARDRDEHNALYREEVSRNYILERLRNNKPINNRHAGYKHEDWDNVVFLQSFQTPHSINLATMIKDKAISQTRSELASSILTRNSVFDATKRRGVLKWLSEQTMKLKNYLMKVDEVGILEDDRIIGLYPKERELKTKARFFSLMSYNMRMYITATEELLGKYLLPYFPMITMSDTLLSMIIRLFNMTTSIGATESSVTYSMNIDFSKWNQNMREQTNSNIFQCIDRNVGFRNLISRTHDIFRRSYLYLCSGEYIPTLIRGQLTARSPYSRIGDESGKEGLRQKGWTITTVCDIVSLAFIHGVQIELIGGGDNQVLTVTIRSSKRNLSLPESKQRRIIRERMERFRNALAKKMDKRGLPLKREETWISHRLLMYNKIMYHDGVPLPGRLKVTSTLGTGYQALSSKDYDPVITWIVSRIFTLLNICQYHLFCPMAGLSRIDQLMLSCQRNMKNGIGAFGAQKTGKTAAYMKEIVDFSTHKCLDKIDLFLVCLYFHKVLGGPGIGSPLSYIMKGFPDPLSEALTFNYMVLEGGQHISQHTKQKVENLTRVNGSKIKHWEHLLEDPVSVNHDAPSHGVAALREQASRVMKNAKIENRQFKEMIQLGDKEYLQDLSANLCSSDDVEPRLLHDIVGSTLPGYVNTILSKVDQSSTLNKLSITGGIINNIYESEINYYIYLAKKITVGTGHIRSPCPTTDAAILRTTTWGKNIIGVTTPHPAAYLTPALHGGSDPGCDHNYISVLVKRSYKISDLRRGDFRPYFGSYTKEKFKGSILTSAYGDEDILRRALKIQKLLGWRYTQGTYMYSVIQGILSCVTDADPNKFLPTVEEITGDVEHRYHDMATKHGGIPSNLIKHYTHASCNTTTFRNHSKGAANESLHFQAAMIYCSMVGIMAEANHDRTSRVYHFHETCAHCIKPIVHADDITRLDKDVSLVSCEANDLMFVREEEIPVHFHNVVSFHEEQEKRASELDNRGGIALTEFVEPKERKSWVLLAISTLIHHKGTKESAVDLIIEKLSDKELIVALMSHIYYHRLQKGMPVLGYDLCDVQDILVMDGNILRRILRSPKIRSVIFDEGIIEEGKDDDDATMMMSLVADKHDMMETLLRGAVCKYQDPYFKVGKALLCIAKAPSLKTCIQCANAIQSSIWRKEKEKTCAIHQIRPPELSYHMYSLDKLYRYAGPPTDQTTSKRKRAGGLFSYIKRARDHESSIMARTRLSGFLFRNLPFEDDISTYLCGGWSKISVSTTKHQEPDRVDRQNAVIQEPPSEPVLPPLEGKVLSLAQMLIASLSLSSNPSSTIQAAVEVDVSLIPSQVYIKALKIVADTLRKIGDVKVHFSLMLGQVKDLERTDIDLLSEICSRVGQHLAPGGHMTMIDDREGSLDISIMMDLSDITILLNPELLCYSQCGKPVFLITDSLNSFDIAARAEAALMSQNIMGNVSVMQPMVSSSWPSPTIIHIGNMRPQEKTVSGLVSEEKLLHVLDNYIPEVDTSITNMIIESSWMGGRVSLVHALYKRYVTMKVGILQKSHYERVKTCLSGGLYEFALKSAQDDVMDWKCILIIKLLIVLRIATAEDEKEALSEYCRVVGVSFKRGTYRRILLHTKRPKKQHRKRLVNWTKGAFNYDLPIILSEIREWITIDWREEHKFSGCIDI</sequence>